<dbReference type="RefSeq" id="WP_146621564.1">
    <property type="nucleotide sequence ID" value="NZ_BJCC01000008.1"/>
</dbReference>
<name>A0A4P5P5W8_9ENTE</name>
<proteinExistence type="predicted"/>
<accession>A0A4P5P5W8</accession>
<dbReference type="EMBL" id="BJCC01000008">
    <property type="protein sequence ID" value="GCF93090.1"/>
    <property type="molecule type" value="Genomic_DNA"/>
</dbReference>
<comment type="caution">
    <text evidence="1">The sequence shown here is derived from an EMBL/GenBank/DDBJ whole genome shotgun (WGS) entry which is preliminary data.</text>
</comment>
<dbReference type="Pfam" id="PF13783">
    <property type="entry name" value="DUF4177"/>
    <property type="match status" value="1"/>
</dbReference>
<evidence type="ECO:0008006" key="3">
    <source>
        <dbReference type="Google" id="ProtNLM"/>
    </source>
</evidence>
<dbReference type="OrthoDB" id="2084272at2"/>
<sequence>MYEYKSEILSTKTKWLTDKAEEGDLLELDQLINKRAQEGWDLVTYSYMSTSMQVKAATLITFKKLKETN</sequence>
<gene>
    <name evidence="1" type="ORF">NRIC_09810</name>
</gene>
<dbReference type="AlphaFoldDB" id="A0A4P5P5W8"/>
<dbReference type="InterPro" id="IPR025234">
    <property type="entry name" value="YjzH-like"/>
</dbReference>
<dbReference type="Proteomes" id="UP000290567">
    <property type="component" value="Unassembled WGS sequence"/>
</dbReference>
<protein>
    <recommendedName>
        <fullName evidence="3">DUF4177 domain-containing protein</fullName>
    </recommendedName>
</protein>
<evidence type="ECO:0000313" key="2">
    <source>
        <dbReference type="Proteomes" id="UP000290567"/>
    </source>
</evidence>
<evidence type="ECO:0000313" key="1">
    <source>
        <dbReference type="EMBL" id="GCF93090.1"/>
    </source>
</evidence>
<reference evidence="2" key="1">
    <citation type="submission" date="2019-02" db="EMBL/GenBank/DDBJ databases">
        <title>Draft genome sequence of Enterococcus sp. Gos25-1.</title>
        <authorList>
            <person name="Tanaka N."/>
            <person name="Shiwa Y."/>
            <person name="Fujita N."/>
        </authorList>
    </citation>
    <scope>NUCLEOTIDE SEQUENCE [LARGE SCALE GENOMIC DNA]</scope>
    <source>
        <strain evidence="2">Gos25-1</strain>
    </source>
</reference>
<organism evidence="1 2">
    <name type="scientific">Enterococcus florum</name>
    <dbReference type="NCBI Taxonomy" id="2480627"/>
    <lineage>
        <taxon>Bacteria</taxon>
        <taxon>Bacillati</taxon>
        <taxon>Bacillota</taxon>
        <taxon>Bacilli</taxon>
        <taxon>Lactobacillales</taxon>
        <taxon>Enterococcaceae</taxon>
        <taxon>Enterococcus</taxon>
    </lineage>
</organism>
<keyword evidence="2" id="KW-1185">Reference proteome</keyword>